<organism evidence="2">
    <name type="scientific">Emiliania huxleyi</name>
    <name type="common">Coccolithophore</name>
    <name type="synonym">Pontosphaera huxleyi</name>
    <dbReference type="NCBI Taxonomy" id="2903"/>
    <lineage>
        <taxon>Eukaryota</taxon>
        <taxon>Haptista</taxon>
        <taxon>Haptophyta</taxon>
        <taxon>Prymnesiophyceae</taxon>
        <taxon>Isochrysidales</taxon>
        <taxon>Noelaerhabdaceae</taxon>
        <taxon>Emiliania</taxon>
    </lineage>
</organism>
<sequence length="115" mass="11655">MLVIENVLEHSQAVVLLVLLVSDSSFSGAVAKLRPAAGGEGQGGRRQGLGTFNIFAVTGDADSARRPVSLESDSSGEPIAAADGSTSHLSATSHLPASGRRPSRFASPGGMPTLN</sequence>
<feature type="region of interest" description="Disordered" evidence="1">
    <location>
        <begin position="65"/>
        <end position="115"/>
    </location>
</feature>
<protein>
    <submittedName>
        <fullName evidence="2">Uncharacterized protein</fullName>
    </submittedName>
</protein>
<accession>A0A7S3S0X2</accession>
<evidence type="ECO:0000313" key="2">
    <source>
        <dbReference type="EMBL" id="CAE0540670.1"/>
    </source>
</evidence>
<dbReference type="EMBL" id="HBIR01015835">
    <property type="protein sequence ID" value="CAE0540670.1"/>
    <property type="molecule type" value="Transcribed_RNA"/>
</dbReference>
<reference evidence="2" key="1">
    <citation type="submission" date="2021-01" db="EMBL/GenBank/DDBJ databases">
        <authorList>
            <person name="Corre E."/>
            <person name="Pelletier E."/>
            <person name="Niang G."/>
            <person name="Scheremetjew M."/>
            <person name="Finn R."/>
            <person name="Kale V."/>
            <person name="Holt S."/>
            <person name="Cochrane G."/>
            <person name="Meng A."/>
            <person name="Brown T."/>
            <person name="Cohen L."/>
        </authorList>
    </citation>
    <scope>NUCLEOTIDE SEQUENCE</scope>
    <source>
        <strain evidence="2">379</strain>
    </source>
</reference>
<evidence type="ECO:0000256" key="1">
    <source>
        <dbReference type="SAM" id="MobiDB-lite"/>
    </source>
</evidence>
<proteinExistence type="predicted"/>
<feature type="compositionally biased region" description="Polar residues" evidence="1">
    <location>
        <begin position="84"/>
        <end position="95"/>
    </location>
</feature>
<dbReference type="AlphaFoldDB" id="A0A7S3S0X2"/>
<name>A0A7S3S0X2_EMIHU</name>
<gene>
    <name evidence="2" type="ORF">EHUX00137_LOCUS11786</name>
</gene>